<organism evidence="1 2">
    <name type="scientific">Tetraparma gracilis</name>
    <dbReference type="NCBI Taxonomy" id="2962635"/>
    <lineage>
        <taxon>Eukaryota</taxon>
        <taxon>Sar</taxon>
        <taxon>Stramenopiles</taxon>
        <taxon>Ochrophyta</taxon>
        <taxon>Bolidophyceae</taxon>
        <taxon>Parmales</taxon>
        <taxon>Triparmaceae</taxon>
        <taxon>Tetraparma</taxon>
    </lineage>
</organism>
<dbReference type="EMBL" id="BRYB01002081">
    <property type="protein sequence ID" value="GMI39386.1"/>
    <property type="molecule type" value="Genomic_DNA"/>
</dbReference>
<comment type="caution">
    <text evidence="1">The sequence shown here is derived from an EMBL/GenBank/DDBJ whole genome shotgun (WGS) entry which is preliminary data.</text>
</comment>
<accession>A0ABQ6N3F7</accession>
<sequence length="151" mass="16261">MDDISKPLSGAPGVVEMSRSLEPIKLRDARSYAQTLGPQQHSLTGGCYKLVVPKEARCCAGKCVGYARPTPCCGCTWTPAVTRCTPLDVFIPCCFCTGVPEHGRATMVDNKGNLMELIKVDGERDTLAWFSTSTLTSSDLGDTDVSCYCVK</sequence>
<gene>
    <name evidence="1" type="ORF">TeGR_g10499</name>
</gene>
<keyword evidence="2" id="KW-1185">Reference proteome</keyword>
<dbReference type="Proteomes" id="UP001165060">
    <property type="component" value="Unassembled WGS sequence"/>
</dbReference>
<reference evidence="1 2" key="1">
    <citation type="journal article" date="2023" name="Commun. Biol.">
        <title>Genome analysis of Parmales, the sister group of diatoms, reveals the evolutionary specialization of diatoms from phago-mixotrophs to photoautotrophs.</title>
        <authorList>
            <person name="Ban H."/>
            <person name="Sato S."/>
            <person name="Yoshikawa S."/>
            <person name="Yamada K."/>
            <person name="Nakamura Y."/>
            <person name="Ichinomiya M."/>
            <person name="Sato N."/>
            <person name="Blanc-Mathieu R."/>
            <person name="Endo H."/>
            <person name="Kuwata A."/>
            <person name="Ogata H."/>
        </authorList>
    </citation>
    <scope>NUCLEOTIDE SEQUENCE [LARGE SCALE GENOMIC DNA]</scope>
</reference>
<evidence type="ECO:0000313" key="1">
    <source>
        <dbReference type="EMBL" id="GMI39386.1"/>
    </source>
</evidence>
<evidence type="ECO:0000313" key="2">
    <source>
        <dbReference type="Proteomes" id="UP001165060"/>
    </source>
</evidence>
<proteinExistence type="predicted"/>
<protein>
    <submittedName>
        <fullName evidence="1">Uncharacterized protein</fullName>
    </submittedName>
</protein>
<name>A0ABQ6N3F7_9STRA</name>